<dbReference type="Pfam" id="PF01066">
    <property type="entry name" value="CDP-OH_P_transf"/>
    <property type="match status" value="1"/>
</dbReference>
<dbReference type="Gene3D" id="1.20.120.1760">
    <property type="match status" value="1"/>
</dbReference>
<evidence type="ECO:0000256" key="4">
    <source>
        <dbReference type="ARBA" id="ARBA00010441"/>
    </source>
</evidence>
<name>A0A926I618_9FIRM</name>
<evidence type="ECO:0000256" key="5">
    <source>
        <dbReference type="ARBA" id="ARBA00013170"/>
    </source>
</evidence>
<evidence type="ECO:0000313" key="20">
    <source>
        <dbReference type="Proteomes" id="UP000610760"/>
    </source>
</evidence>
<comment type="caution">
    <text evidence="19">The sequence shown here is derived from an EMBL/GenBank/DDBJ whole genome shotgun (WGS) entry which is preliminary data.</text>
</comment>
<comment type="catalytic activity">
    <reaction evidence="15">
        <text>a CDP-1,2-diacyl-sn-glycerol + sn-glycerol 3-phosphate = a 1,2-diacyl-sn-glycero-3-phospho-(1'-sn-glycero-3'-phosphate) + CMP + H(+)</text>
        <dbReference type="Rhea" id="RHEA:12593"/>
        <dbReference type="ChEBI" id="CHEBI:15378"/>
        <dbReference type="ChEBI" id="CHEBI:57597"/>
        <dbReference type="ChEBI" id="CHEBI:58332"/>
        <dbReference type="ChEBI" id="CHEBI:60110"/>
        <dbReference type="ChEBI" id="CHEBI:60377"/>
        <dbReference type="EC" id="2.7.8.5"/>
    </reaction>
</comment>
<evidence type="ECO:0000256" key="1">
    <source>
        <dbReference type="ARBA" id="ARBA00003973"/>
    </source>
</evidence>
<dbReference type="InterPro" id="IPR000462">
    <property type="entry name" value="CDP-OH_P_trans"/>
</dbReference>
<gene>
    <name evidence="19" type="primary">pgsA</name>
    <name evidence="19" type="ORF">H8710_00440</name>
</gene>
<keyword evidence="7" id="KW-0444">Lipid biosynthesis</keyword>
<dbReference type="InterPro" id="IPR043130">
    <property type="entry name" value="CDP-OH_PTrfase_TM_dom"/>
</dbReference>
<dbReference type="GO" id="GO:0008444">
    <property type="term" value="F:CDP-diacylglycerol-glycerol-3-phosphate 3-phosphatidyltransferase activity"/>
    <property type="evidence" value="ECO:0007669"/>
    <property type="project" value="UniProtKB-UniRule"/>
</dbReference>
<keyword evidence="14" id="KW-1208">Phospholipid metabolism</keyword>
<protein>
    <recommendedName>
        <fullName evidence="6 16">CDP-diacylglycerol--glycerol-3-phosphate 3-phosphatidyltransferase</fullName>
        <ecNumber evidence="5 16">2.7.8.5</ecNumber>
    </recommendedName>
</protein>
<dbReference type="PANTHER" id="PTHR14269:SF62">
    <property type="entry name" value="CDP-DIACYLGLYCEROL--GLYCEROL-3-PHOSPHATE 3-PHOSPHATIDYLTRANSFERASE 1, CHLOROPLASTIC"/>
    <property type="match status" value="1"/>
</dbReference>
<dbReference type="EMBL" id="JACRSV010000001">
    <property type="protein sequence ID" value="MBC8558524.1"/>
    <property type="molecule type" value="Genomic_DNA"/>
</dbReference>
<evidence type="ECO:0000256" key="3">
    <source>
        <dbReference type="ARBA" id="ARBA00005042"/>
    </source>
</evidence>
<comment type="function">
    <text evidence="1">This protein catalyzes the committed step to the synthesis of the acidic phospholipids.</text>
</comment>
<sequence length="186" mass="20188">MNTPNKLTIVRIILAPVFLLFLLGDFIPWHYLWALIVFAVASGTDALDGHLARKHQLITNFGKFLDPLADKILVFSALIAFIDLGFASSIAVIIMMAREFLVTSLRLVASDNGTVIAASKLGKLKTAMTMAAIVVVLCLSAICEVSSFTVDIALISNVLVWMAAAITLLSGGEYLWKNRAQFSSDK</sequence>
<keyword evidence="13" id="KW-0594">Phospholipid biosynthesis</keyword>
<comment type="pathway">
    <text evidence="3">Phospholipid metabolism; phosphatidylglycerol biosynthesis; phosphatidylglycerol from CDP-diacylglycerol: step 1/2.</text>
</comment>
<dbReference type="AlphaFoldDB" id="A0A926I618"/>
<evidence type="ECO:0000256" key="7">
    <source>
        <dbReference type="ARBA" id="ARBA00022516"/>
    </source>
</evidence>
<evidence type="ECO:0000256" key="14">
    <source>
        <dbReference type="ARBA" id="ARBA00023264"/>
    </source>
</evidence>
<evidence type="ECO:0000256" key="18">
    <source>
        <dbReference type="SAM" id="Phobius"/>
    </source>
</evidence>
<evidence type="ECO:0000256" key="6">
    <source>
        <dbReference type="ARBA" id="ARBA00014944"/>
    </source>
</evidence>
<keyword evidence="9 18" id="KW-0812">Transmembrane</keyword>
<keyword evidence="11" id="KW-0443">Lipid metabolism</keyword>
<dbReference type="PANTHER" id="PTHR14269">
    <property type="entry name" value="CDP-DIACYLGLYCEROL--GLYCEROL-3-PHOSPHATE 3-PHOSPHATIDYLTRANSFERASE-RELATED"/>
    <property type="match status" value="1"/>
</dbReference>
<dbReference type="PROSITE" id="PS00379">
    <property type="entry name" value="CDP_ALCOHOL_P_TRANSF"/>
    <property type="match status" value="1"/>
</dbReference>
<accession>A0A926I618</accession>
<dbReference type="InterPro" id="IPR048254">
    <property type="entry name" value="CDP_ALCOHOL_P_TRANSF_CS"/>
</dbReference>
<keyword evidence="12 18" id="KW-0472">Membrane</keyword>
<evidence type="ECO:0000256" key="16">
    <source>
        <dbReference type="NCBIfam" id="TIGR00560"/>
    </source>
</evidence>
<dbReference type="InterPro" id="IPR050324">
    <property type="entry name" value="CDP-alcohol_PTase-I"/>
</dbReference>
<proteinExistence type="inferred from homology"/>
<feature type="transmembrane region" description="Helical" evidence="18">
    <location>
        <begin position="12"/>
        <end position="41"/>
    </location>
</feature>
<comment type="subcellular location">
    <subcellularLocation>
        <location evidence="2">Membrane</location>
        <topology evidence="2">Multi-pass membrane protein</topology>
    </subcellularLocation>
</comment>
<dbReference type="GO" id="GO:0016020">
    <property type="term" value="C:membrane"/>
    <property type="evidence" value="ECO:0007669"/>
    <property type="project" value="UniProtKB-SubCell"/>
</dbReference>
<reference evidence="19" key="1">
    <citation type="submission" date="2020-08" db="EMBL/GenBank/DDBJ databases">
        <title>Genome public.</title>
        <authorList>
            <person name="Liu C."/>
            <person name="Sun Q."/>
        </authorList>
    </citation>
    <scope>NUCLEOTIDE SEQUENCE</scope>
    <source>
        <strain evidence="19">NSJ-33</strain>
    </source>
</reference>
<dbReference type="RefSeq" id="WP_249293415.1">
    <property type="nucleotide sequence ID" value="NZ_JACRSV010000001.1"/>
</dbReference>
<evidence type="ECO:0000256" key="12">
    <source>
        <dbReference type="ARBA" id="ARBA00023136"/>
    </source>
</evidence>
<feature type="transmembrane region" description="Helical" evidence="18">
    <location>
        <begin position="127"/>
        <end position="148"/>
    </location>
</feature>
<evidence type="ECO:0000256" key="17">
    <source>
        <dbReference type="RuleBase" id="RU003750"/>
    </source>
</evidence>
<dbReference type="InterPro" id="IPR004570">
    <property type="entry name" value="Phosphatidylglycerol_P_synth"/>
</dbReference>
<dbReference type="EC" id="2.7.8.5" evidence="5 16"/>
<evidence type="ECO:0000256" key="11">
    <source>
        <dbReference type="ARBA" id="ARBA00023098"/>
    </source>
</evidence>
<keyword evidence="10 18" id="KW-1133">Transmembrane helix</keyword>
<evidence type="ECO:0000256" key="2">
    <source>
        <dbReference type="ARBA" id="ARBA00004141"/>
    </source>
</evidence>
<dbReference type="GO" id="GO:0046474">
    <property type="term" value="P:glycerophospholipid biosynthetic process"/>
    <property type="evidence" value="ECO:0007669"/>
    <property type="project" value="TreeGrafter"/>
</dbReference>
<evidence type="ECO:0000256" key="13">
    <source>
        <dbReference type="ARBA" id="ARBA00023209"/>
    </source>
</evidence>
<evidence type="ECO:0000256" key="10">
    <source>
        <dbReference type="ARBA" id="ARBA00022989"/>
    </source>
</evidence>
<comment type="similarity">
    <text evidence="4 17">Belongs to the CDP-alcohol phosphatidyltransferase class-I family.</text>
</comment>
<dbReference type="Proteomes" id="UP000610760">
    <property type="component" value="Unassembled WGS sequence"/>
</dbReference>
<keyword evidence="8 17" id="KW-0808">Transferase</keyword>
<dbReference type="NCBIfam" id="TIGR00560">
    <property type="entry name" value="pgsA"/>
    <property type="match status" value="1"/>
</dbReference>
<feature type="transmembrane region" description="Helical" evidence="18">
    <location>
        <begin position="154"/>
        <end position="176"/>
    </location>
</feature>
<evidence type="ECO:0000313" key="19">
    <source>
        <dbReference type="EMBL" id="MBC8558524.1"/>
    </source>
</evidence>
<evidence type="ECO:0000256" key="9">
    <source>
        <dbReference type="ARBA" id="ARBA00022692"/>
    </source>
</evidence>
<evidence type="ECO:0000256" key="15">
    <source>
        <dbReference type="ARBA" id="ARBA00048586"/>
    </source>
</evidence>
<evidence type="ECO:0000256" key="8">
    <source>
        <dbReference type="ARBA" id="ARBA00022679"/>
    </source>
</evidence>
<feature type="transmembrane region" description="Helical" evidence="18">
    <location>
        <begin position="72"/>
        <end position="97"/>
    </location>
</feature>
<keyword evidence="20" id="KW-1185">Reference proteome</keyword>
<dbReference type="PIRSF" id="PIRSF000847">
    <property type="entry name" value="Phos_ph_gly_syn"/>
    <property type="match status" value="1"/>
</dbReference>
<organism evidence="19 20">
    <name type="scientific">Fumia xinanensis</name>
    <dbReference type="NCBI Taxonomy" id="2763659"/>
    <lineage>
        <taxon>Bacteria</taxon>
        <taxon>Bacillati</taxon>
        <taxon>Bacillota</taxon>
        <taxon>Clostridia</taxon>
        <taxon>Eubacteriales</taxon>
        <taxon>Oscillospiraceae</taxon>
        <taxon>Fumia</taxon>
    </lineage>
</organism>